<sequence>MRWFLFPLLPMLIRATLPQDKLSKDEYEHIVRMIFKYLYAHEDICGGILSDPNWMPAGTDCYIPCEYTSNICLLKAHDRSDPHQYCKQLPSRCVAGIRREIGMDYLVPTQAPVDPALYYYGRAMKPEKQLIKKEIRPIEKEIYQLITQQREPYIPEQSLRSIERDNQILFDPSSNQIFGPPRASLSRVEPSQPLSHVPNHVAAESNPYLEQYFRGRKTSLHPSPPLSFSPSLSPCL</sequence>
<gene>
    <name evidence="3" type="ORF">PMAYCL1PPCAC_30695</name>
</gene>
<keyword evidence="4" id="KW-1185">Reference proteome</keyword>
<feature type="signal peptide" evidence="2">
    <location>
        <begin position="1"/>
        <end position="15"/>
    </location>
</feature>
<comment type="caution">
    <text evidence="3">The sequence shown here is derived from an EMBL/GenBank/DDBJ whole genome shotgun (WGS) entry which is preliminary data.</text>
</comment>
<feature type="region of interest" description="Disordered" evidence="1">
    <location>
        <begin position="173"/>
        <end position="199"/>
    </location>
</feature>
<dbReference type="EMBL" id="BTRK01000006">
    <property type="protein sequence ID" value="GMR60500.1"/>
    <property type="molecule type" value="Genomic_DNA"/>
</dbReference>
<organism evidence="3 4">
    <name type="scientific">Pristionchus mayeri</name>
    <dbReference type="NCBI Taxonomy" id="1317129"/>
    <lineage>
        <taxon>Eukaryota</taxon>
        <taxon>Metazoa</taxon>
        <taxon>Ecdysozoa</taxon>
        <taxon>Nematoda</taxon>
        <taxon>Chromadorea</taxon>
        <taxon>Rhabditida</taxon>
        <taxon>Rhabditina</taxon>
        <taxon>Diplogasteromorpha</taxon>
        <taxon>Diplogasteroidea</taxon>
        <taxon>Neodiplogasteridae</taxon>
        <taxon>Pristionchus</taxon>
    </lineage>
</organism>
<dbReference type="AlphaFoldDB" id="A0AAN5DD59"/>
<proteinExistence type="predicted"/>
<name>A0AAN5DD59_9BILA</name>
<evidence type="ECO:0000256" key="1">
    <source>
        <dbReference type="SAM" id="MobiDB-lite"/>
    </source>
</evidence>
<accession>A0AAN5DD59</accession>
<keyword evidence="2" id="KW-0732">Signal</keyword>
<evidence type="ECO:0000256" key="2">
    <source>
        <dbReference type="SAM" id="SignalP"/>
    </source>
</evidence>
<feature type="non-terminal residue" evidence="3">
    <location>
        <position position="236"/>
    </location>
</feature>
<dbReference type="Proteomes" id="UP001328107">
    <property type="component" value="Unassembled WGS sequence"/>
</dbReference>
<protein>
    <submittedName>
        <fullName evidence="3">Uncharacterized protein</fullName>
    </submittedName>
</protein>
<reference evidence="4" key="1">
    <citation type="submission" date="2022-10" db="EMBL/GenBank/DDBJ databases">
        <title>Genome assembly of Pristionchus species.</title>
        <authorList>
            <person name="Yoshida K."/>
            <person name="Sommer R.J."/>
        </authorList>
    </citation>
    <scope>NUCLEOTIDE SEQUENCE [LARGE SCALE GENOMIC DNA]</scope>
    <source>
        <strain evidence="4">RS5460</strain>
    </source>
</reference>
<feature type="chain" id="PRO_5043010385" evidence="2">
    <location>
        <begin position="16"/>
        <end position="236"/>
    </location>
</feature>
<evidence type="ECO:0000313" key="3">
    <source>
        <dbReference type="EMBL" id="GMR60500.1"/>
    </source>
</evidence>
<evidence type="ECO:0000313" key="4">
    <source>
        <dbReference type="Proteomes" id="UP001328107"/>
    </source>
</evidence>